<feature type="domain" description="Spore germination protein N-terminal" evidence="9">
    <location>
        <begin position="20"/>
        <end position="193"/>
    </location>
</feature>
<dbReference type="OrthoDB" id="9816067at2"/>
<evidence type="ECO:0000256" key="5">
    <source>
        <dbReference type="ARBA" id="ARBA00023136"/>
    </source>
</evidence>
<dbReference type="AlphaFoldDB" id="N4WQR5"/>
<name>N4WQR5_9BACI</name>
<dbReference type="RefSeq" id="WP_003462435.1">
    <property type="nucleotide sequence ID" value="NZ_APML01000002.1"/>
</dbReference>
<keyword evidence="11" id="KW-1185">Reference proteome</keyword>
<dbReference type="Pfam" id="PF25198">
    <property type="entry name" value="Spore_GerAC_N"/>
    <property type="match status" value="1"/>
</dbReference>
<dbReference type="PATRIC" id="fig|1308866.3.peg.29"/>
<dbReference type="InterPro" id="IPR057336">
    <property type="entry name" value="GerAC_N"/>
</dbReference>
<dbReference type="Pfam" id="PF05504">
    <property type="entry name" value="Spore_GerAC"/>
    <property type="match status" value="1"/>
</dbReference>
<dbReference type="PANTHER" id="PTHR35789">
    <property type="entry name" value="SPORE GERMINATION PROTEIN B3"/>
    <property type="match status" value="1"/>
</dbReference>
<dbReference type="STRING" id="1308866.J416_00135"/>
<evidence type="ECO:0000256" key="2">
    <source>
        <dbReference type="ARBA" id="ARBA00007886"/>
    </source>
</evidence>
<evidence type="ECO:0000256" key="4">
    <source>
        <dbReference type="ARBA" id="ARBA00022729"/>
    </source>
</evidence>
<evidence type="ECO:0000313" key="10">
    <source>
        <dbReference type="EMBL" id="ENH98467.1"/>
    </source>
</evidence>
<dbReference type="GO" id="GO:0009847">
    <property type="term" value="P:spore germination"/>
    <property type="evidence" value="ECO:0007669"/>
    <property type="project" value="InterPro"/>
</dbReference>
<feature type="domain" description="Spore germination GerAC-like C-terminal" evidence="8">
    <location>
        <begin position="228"/>
        <end position="395"/>
    </location>
</feature>
<evidence type="ECO:0000256" key="1">
    <source>
        <dbReference type="ARBA" id="ARBA00004635"/>
    </source>
</evidence>
<dbReference type="Proteomes" id="UP000012283">
    <property type="component" value="Unassembled WGS sequence"/>
</dbReference>
<comment type="subcellular location">
    <subcellularLocation>
        <location evidence="1">Membrane</location>
        <topology evidence="1">Lipid-anchor</topology>
    </subcellularLocation>
</comment>
<keyword evidence="4" id="KW-0732">Signal</keyword>
<keyword evidence="3" id="KW-0309">Germination</keyword>
<evidence type="ECO:0000256" key="7">
    <source>
        <dbReference type="ARBA" id="ARBA00023288"/>
    </source>
</evidence>
<evidence type="ECO:0000256" key="3">
    <source>
        <dbReference type="ARBA" id="ARBA00022544"/>
    </source>
</evidence>
<sequence length="413" mass="47091">MKGHVFFIAIAMIMLTGCFDRIELEQQSYVIAVGIDKTEEEGQYNYTYQIANPAVGSAAVQSGPNEPPAEIVTVKGSDILGATNTANSFVSKKITLDHTKIIVISEELARSKDFLGIIQSGSRTPQIRRGVELVVSKESASDFINNNQPIMEQRPHKYYQFMLSRAKQTGIIPNATLHRFFQITEGDADLFLGIYATTMQSDQKDNGEQDQYIAGEIPQRGGSPTQFMGSAVFKEGQMIDTLTGEETRFSHILDKTMDMKDFLATMPDPVKPDFRITYDYSQKQSPQIDFTYHKNKPSTIKVEIPFQIEVIAIPSLVDYSQNRKGRQKLRKAIIQRFEEKTSAFIEQSQTQYRSDPFYWSLYARPHFKNIKAYEKADWHKKIYPNAEVSVTYKMDKLEFGKMINDSKINEVRD</sequence>
<dbReference type="eggNOG" id="ENOG502Z849">
    <property type="taxonomic scope" value="Bacteria"/>
</dbReference>
<organism evidence="10 11">
    <name type="scientific">Gracilibacillus halophilus YIM-C55.5</name>
    <dbReference type="NCBI Taxonomy" id="1308866"/>
    <lineage>
        <taxon>Bacteria</taxon>
        <taxon>Bacillati</taxon>
        <taxon>Bacillota</taxon>
        <taxon>Bacilli</taxon>
        <taxon>Bacillales</taxon>
        <taxon>Bacillaceae</taxon>
        <taxon>Gracilibacillus</taxon>
    </lineage>
</organism>
<keyword evidence="6" id="KW-0564">Palmitate</keyword>
<evidence type="ECO:0000313" key="11">
    <source>
        <dbReference type="Proteomes" id="UP000012283"/>
    </source>
</evidence>
<reference evidence="10 11" key="1">
    <citation type="submission" date="2013-03" db="EMBL/GenBank/DDBJ databases">
        <title>Draft genome sequence of Gracibacillus halophilus YIM-C55.5, a moderately halophilic and thermophilic organism from the Xiaochaidamu salt lake.</title>
        <authorList>
            <person name="Sugumar T."/>
            <person name="Polireddy D.R."/>
            <person name="Antony A."/>
            <person name="Madhava Y.R."/>
            <person name="Sivakumar N."/>
        </authorList>
    </citation>
    <scope>NUCLEOTIDE SEQUENCE [LARGE SCALE GENOMIC DNA]</scope>
    <source>
        <strain evidence="10 11">YIM-C55.5</strain>
    </source>
</reference>
<comment type="caution">
    <text evidence="10">The sequence shown here is derived from an EMBL/GenBank/DDBJ whole genome shotgun (WGS) entry which is preliminary data.</text>
</comment>
<comment type="similarity">
    <text evidence="2">Belongs to the GerABKC lipoprotein family.</text>
</comment>
<dbReference type="PROSITE" id="PS51257">
    <property type="entry name" value="PROKAR_LIPOPROTEIN"/>
    <property type="match status" value="1"/>
</dbReference>
<proteinExistence type="inferred from homology"/>
<dbReference type="NCBIfam" id="TIGR02887">
    <property type="entry name" value="spore_ger_x_C"/>
    <property type="match status" value="1"/>
</dbReference>
<evidence type="ECO:0000256" key="6">
    <source>
        <dbReference type="ARBA" id="ARBA00023139"/>
    </source>
</evidence>
<evidence type="ECO:0000259" key="8">
    <source>
        <dbReference type="Pfam" id="PF05504"/>
    </source>
</evidence>
<dbReference type="PANTHER" id="PTHR35789:SF1">
    <property type="entry name" value="SPORE GERMINATION PROTEIN B3"/>
    <property type="match status" value="1"/>
</dbReference>
<dbReference type="Gene3D" id="6.20.190.10">
    <property type="entry name" value="Nutrient germinant receptor protein C, domain 1"/>
    <property type="match status" value="1"/>
</dbReference>
<dbReference type="GO" id="GO:0016020">
    <property type="term" value="C:membrane"/>
    <property type="evidence" value="ECO:0007669"/>
    <property type="project" value="UniProtKB-SubCell"/>
</dbReference>
<accession>N4WQR5</accession>
<dbReference type="InterPro" id="IPR008844">
    <property type="entry name" value="Spore_GerAC-like"/>
</dbReference>
<evidence type="ECO:0000259" key="9">
    <source>
        <dbReference type="Pfam" id="PF25198"/>
    </source>
</evidence>
<dbReference type="Gene3D" id="3.30.300.210">
    <property type="entry name" value="Nutrient germinant receptor protein C, domain 3"/>
    <property type="match status" value="1"/>
</dbReference>
<protein>
    <submittedName>
        <fullName evidence="10">Uncharacterized protein</fullName>
    </submittedName>
</protein>
<dbReference type="InterPro" id="IPR038501">
    <property type="entry name" value="Spore_GerAC_C_sf"/>
</dbReference>
<dbReference type="EMBL" id="APML01000002">
    <property type="protein sequence ID" value="ENH98467.1"/>
    <property type="molecule type" value="Genomic_DNA"/>
</dbReference>
<gene>
    <name evidence="10" type="ORF">J416_00135</name>
</gene>
<keyword evidence="7" id="KW-0449">Lipoprotein</keyword>
<dbReference type="InterPro" id="IPR046953">
    <property type="entry name" value="Spore_GerAC-like_C"/>
</dbReference>
<keyword evidence="5" id="KW-0472">Membrane</keyword>